<reference evidence="2 3" key="1">
    <citation type="submission" date="2018-11" db="EMBL/GenBank/DDBJ databases">
        <authorList>
            <consortium name="Pathogen Informatics"/>
        </authorList>
    </citation>
    <scope>NUCLEOTIDE SEQUENCE [LARGE SCALE GENOMIC DNA]</scope>
</reference>
<dbReference type="AlphaFoldDB" id="A0A3P7M9I6"/>
<dbReference type="EMBL" id="UYRV01106844">
    <property type="protein sequence ID" value="VDN22820.1"/>
    <property type="molecule type" value="Genomic_DNA"/>
</dbReference>
<organism evidence="2 3">
    <name type="scientific">Cylicostephanus goldi</name>
    <name type="common">Nematode worm</name>
    <dbReference type="NCBI Taxonomy" id="71465"/>
    <lineage>
        <taxon>Eukaryota</taxon>
        <taxon>Metazoa</taxon>
        <taxon>Ecdysozoa</taxon>
        <taxon>Nematoda</taxon>
        <taxon>Chromadorea</taxon>
        <taxon>Rhabditida</taxon>
        <taxon>Rhabditina</taxon>
        <taxon>Rhabditomorpha</taxon>
        <taxon>Strongyloidea</taxon>
        <taxon>Strongylidae</taxon>
        <taxon>Cylicostephanus</taxon>
    </lineage>
</organism>
<proteinExistence type="predicted"/>
<feature type="compositionally biased region" description="Low complexity" evidence="1">
    <location>
        <begin position="73"/>
        <end position="93"/>
    </location>
</feature>
<evidence type="ECO:0000256" key="1">
    <source>
        <dbReference type="SAM" id="MobiDB-lite"/>
    </source>
</evidence>
<dbReference type="Proteomes" id="UP000271889">
    <property type="component" value="Unassembled WGS sequence"/>
</dbReference>
<sequence length="138" mass="14989">MLEFDLTIEGNISNRRTVSATDKFWGGSPSSRTPQGGFVGTPNYNITPPPDNLVAEHYIVRERIGSPAPRSPPSFVSPNSPNSPTSPPATEVAPPTPTSPNPMASPKTGPRRMAYATSKRYERHRSELALPTFHVSTF</sequence>
<keyword evidence="3" id="KW-1185">Reference proteome</keyword>
<feature type="region of interest" description="Disordered" evidence="1">
    <location>
        <begin position="61"/>
        <end position="138"/>
    </location>
</feature>
<evidence type="ECO:0000313" key="2">
    <source>
        <dbReference type="EMBL" id="VDN22820.1"/>
    </source>
</evidence>
<feature type="region of interest" description="Disordered" evidence="1">
    <location>
        <begin position="22"/>
        <end position="45"/>
    </location>
</feature>
<accession>A0A3P7M9I6</accession>
<name>A0A3P7M9I6_CYLGO</name>
<evidence type="ECO:0000313" key="3">
    <source>
        <dbReference type="Proteomes" id="UP000271889"/>
    </source>
</evidence>
<protein>
    <submittedName>
        <fullName evidence="2">Uncharacterized protein</fullName>
    </submittedName>
</protein>
<gene>
    <name evidence="2" type="ORF">CGOC_LOCUS9410</name>
</gene>